<dbReference type="AlphaFoldDB" id="S3ZC70"/>
<sequence length="132" mass="13105">MFKARKTRVMALTGAGLAVAATVLAGAAVAAPDASTSQAPHAQAGAQINADGTVVHSKGVKGVTASGHVYCVEIENEDVDLSRAIVTATPRNTPGSTLRVIPGNCAGGKGITVGTYDPSGGGLPNAFYIAVM</sequence>
<dbReference type="OrthoDB" id="4254530at2"/>
<protein>
    <recommendedName>
        <fullName evidence="4">Secreted protein</fullName>
    </recommendedName>
</protein>
<dbReference type="Proteomes" id="UP000014629">
    <property type="component" value="Unassembled WGS sequence"/>
</dbReference>
<dbReference type="PATRIC" id="fig|1286094.4.peg.6628"/>
<evidence type="ECO:0008006" key="4">
    <source>
        <dbReference type="Google" id="ProtNLM"/>
    </source>
</evidence>
<evidence type="ECO:0000313" key="3">
    <source>
        <dbReference type="Proteomes" id="UP000014629"/>
    </source>
</evidence>
<keyword evidence="1" id="KW-0732">Signal</keyword>
<reference evidence="2 3" key="1">
    <citation type="submission" date="2013-02" db="EMBL/GenBank/DDBJ databases">
        <title>Draft Genome Sequence of Streptomyces aurantiacus, Which Produces Setomimycin.</title>
        <authorList>
            <person name="Gruening B.A."/>
            <person name="Praeg A."/>
            <person name="Erxleben A."/>
            <person name="Guenther S."/>
            <person name="Mueller M."/>
        </authorList>
    </citation>
    <scope>NUCLEOTIDE SEQUENCE [LARGE SCALE GENOMIC DNA]</scope>
    <source>
        <strain evidence="2 3">JA 4570</strain>
    </source>
</reference>
<proteinExistence type="predicted"/>
<feature type="chain" id="PRO_5004524971" description="Secreted protein" evidence="1">
    <location>
        <begin position="31"/>
        <end position="132"/>
    </location>
</feature>
<comment type="caution">
    <text evidence="2">The sequence shown here is derived from an EMBL/GenBank/DDBJ whole genome shotgun (WGS) entry which is preliminary data.</text>
</comment>
<organism evidence="2 3">
    <name type="scientific">Streptomyces aurantiacus JA 4570</name>
    <dbReference type="NCBI Taxonomy" id="1286094"/>
    <lineage>
        <taxon>Bacteria</taxon>
        <taxon>Bacillati</taxon>
        <taxon>Actinomycetota</taxon>
        <taxon>Actinomycetes</taxon>
        <taxon>Kitasatosporales</taxon>
        <taxon>Streptomycetaceae</taxon>
        <taxon>Streptomyces</taxon>
        <taxon>Streptomyces aurantiacus group</taxon>
    </lineage>
</organism>
<evidence type="ECO:0000256" key="1">
    <source>
        <dbReference type="SAM" id="SignalP"/>
    </source>
</evidence>
<name>S3ZC70_9ACTN</name>
<dbReference type="EMBL" id="AOPZ01000433">
    <property type="protein sequence ID" value="EPH40214.1"/>
    <property type="molecule type" value="Genomic_DNA"/>
</dbReference>
<evidence type="ECO:0000313" key="2">
    <source>
        <dbReference type="EMBL" id="EPH40214.1"/>
    </source>
</evidence>
<keyword evidence="3" id="KW-1185">Reference proteome</keyword>
<accession>S3ZC70</accession>
<feature type="signal peptide" evidence="1">
    <location>
        <begin position="1"/>
        <end position="30"/>
    </location>
</feature>
<dbReference type="RefSeq" id="WP_016644827.1">
    <property type="nucleotide sequence ID" value="NZ_AOPZ01000433.1"/>
</dbReference>
<gene>
    <name evidence="2" type="ORF">STRAU_6708</name>
</gene>